<dbReference type="GeneID" id="103176130"/>
<dbReference type="InterPro" id="IPR035425">
    <property type="entry name" value="CENP-T/H4_C"/>
</dbReference>
<keyword evidence="4" id="KW-0158">Chromosome</keyword>
<keyword evidence="5" id="KW-0539">Nucleus</keyword>
<proteinExistence type="evidence at transcript level"/>
<dbReference type="STRING" id="7868.ENSCMIP00000046279"/>
<dbReference type="GO" id="GO:0003677">
    <property type="term" value="F:DNA binding"/>
    <property type="evidence" value="ECO:0007669"/>
    <property type="project" value="InterPro"/>
</dbReference>
<dbReference type="PANTHER" id="PTHR46904:SF1">
    <property type="entry name" value="CENTROMERE PROTEIN T"/>
    <property type="match status" value="1"/>
</dbReference>
<dbReference type="OMA" id="RRSMRHK"/>
<evidence type="ECO:0000256" key="5">
    <source>
        <dbReference type="ARBA" id="ARBA00023242"/>
    </source>
</evidence>
<dbReference type="GO" id="GO:0046982">
    <property type="term" value="F:protein heterodimerization activity"/>
    <property type="evidence" value="ECO:0007669"/>
    <property type="project" value="InterPro"/>
</dbReference>
<feature type="region of interest" description="Disordered" evidence="6">
    <location>
        <begin position="629"/>
        <end position="653"/>
    </location>
</feature>
<feature type="compositionally biased region" description="Basic and acidic residues" evidence="6">
    <location>
        <begin position="507"/>
        <end position="517"/>
    </location>
</feature>
<dbReference type="Ensembl" id="ENSCMIT00000046939.1">
    <property type="protein sequence ID" value="ENSCMIP00000046279.1"/>
    <property type="gene ID" value="ENSCMIG00000019036.1"/>
</dbReference>
<reference evidence="10" key="1">
    <citation type="journal article" date="2006" name="Science">
        <title>Ancient noncoding elements conserved in the human genome.</title>
        <authorList>
            <person name="Venkatesh B."/>
            <person name="Kirkness E.F."/>
            <person name="Loh Y.H."/>
            <person name="Halpern A.L."/>
            <person name="Lee A.P."/>
            <person name="Johnson J."/>
            <person name="Dandona N."/>
            <person name="Viswanathan L.D."/>
            <person name="Tay A."/>
            <person name="Venter J.C."/>
            <person name="Strausberg R.L."/>
            <person name="Brenner S."/>
        </authorList>
    </citation>
    <scope>NUCLEOTIDE SEQUENCE [LARGE SCALE GENOMIC DNA]</scope>
</reference>
<dbReference type="GO" id="GO:0007059">
    <property type="term" value="P:chromosome segregation"/>
    <property type="evidence" value="ECO:0007669"/>
    <property type="project" value="TreeGrafter"/>
</dbReference>
<dbReference type="SUPFAM" id="SSF47113">
    <property type="entry name" value="Histone-fold"/>
    <property type="match status" value="1"/>
</dbReference>
<reference evidence="8 10" key="3">
    <citation type="journal article" date="2014" name="Nature">
        <title>Elephant shark genome provides unique insights into gnathostome evolution.</title>
        <authorList>
            <consortium name="International Elephant Shark Genome Sequencing Consortium"/>
            <person name="Venkatesh B."/>
            <person name="Lee A.P."/>
            <person name="Ravi V."/>
            <person name="Maurya A.K."/>
            <person name="Lian M.M."/>
            <person name="Swann J.B."/>
            <person name="Ohta Y."/>
            <person name="Flajnik M.F."/>
            <person name="Sutoh Y."/>
            <person name="Kasahara M."/>
            <person name="Hoon S."/>
            <person name="Gangu V."/>
            <person name="Roy S.W."/>
            <person name="Irimia M."/>
            <person name="Korzh V."/>
            <person name="Kondrychyn I."/>
            <person name="Lim Z.W."/>
            <person name="Tay B.H."/>
            <person name="Tohari S."/>
            <person name="Kong K.W."/>
            <person name="Ho S."/>
            <person name="Lorente-Galdos B."/>
            <person name="Quilez J."/>
            <person name="Marques-Bonet T."/>
            <person name="Raney B.J."/>
            <person name="Ingham P.W."/>
            <person name="Tay A."/>
            <person name="Hillier L.W."/>
            <person name="Minx P."/>
            <person name="Boehm T."/>
            <person name="Wilson R.K."/>
            <person name="Brenner S."/>
            <person name="Warren W.C."/>
        </authorList>
    </citation>
    <scope>NUCLEOTIDE SEQUENCE</scope>
    <source>
        <tissue evidence="8">Testis</tissue>
    </source>
</reference>
<feature type="compositionally biased region" description="Basic and acidic residues" evidence="6">
    <location>
        <begin position="525"/>
        <end position="539"/>
    </location>
</feature>
<feature type="compositionally biased region" description="Polar residues" evidence="6">
    <location>
        <begin position="370"/>
        <end position="395"/>
    </location>
</feature>
<dbReference type="Pfam" id="PF15511">
    <property type="entry name" value="CENP-T_C"/>
    <property type="match status" value="1"/>
</dbReference>
<evidence type="ECO:0000256" key="6">
    <source>
        <dbReference type="SAM" id="MobiDB-lite"/>
    </source>
</evidence>
<reference evidence="9" key="4">
    <citation type="submission" date="2025-05" db="UniProtKB">
        <authorList>
            <consortium name="Ensembl"/>
        </authorList>
    </citation>
    <scope>IDENTIFICATION</scope>
</reference>
<keyword evidence="10" id="KW-1185">Reference proteome</keyword>
<dbReference type="EMBL" id="JW862698">
    <property type="protein sequence ID" value="AFO95215.1"/>
    <property type="molecule type" value="mRNA"/>
</dbReference>
<evidence type="ECO:0000256" key="3">
    <source>
        <dbReference type="ARBA" id="ARBA00010137"/>
    </source>
</evidence>
<dbReference type="AlphaFoldDB" id="V9KBP6"/>
<evidence type="ECO:0000313" key="10">
    <source>
        <dbReference type="Proteomes" id="UP000314986"/>
    </source>
</evidence>
<dbReference type="GO" id="GO:0000776">
    <property type="term" value="C:kinetochore"/>
    <property type="evidence" value="ECO:0007669"/>
    <property type="project" value="InterPro"/>
</dbReference>
<evidence type="ECO:0000256" key="2">
    <source>
        <dbReference type="ARBA" id="ARBA00004286"/>
    </source>
</evidence>
<feature type="compositionally biased region" description="Polar residues" evidence="6">
    <location>
        <begin position="470"/>
        <end position="481"/>
    </location>
</feature>
<dbReference type="PANTHER" id="PTHR46904">
    <property type="entry name" value="CENTROMERE PROTEIN T"/>
    <property type="match status" value="1"/>
</dbReference>
<dbReference type="Proteomes" id="UP000314986">
    <property type="component" value="Unassembled WGS sequence"/>
</dbReference>
<evidence type="ECO:0000313" key="9">
    <source>
        <dbReference type="Ensembl" id="ENSCMIP00000046279.1"/>
    </source>
</evidence>
<dbReference type="Gene3D" id="1.10.20.10">
    <property type="entry name" value="Histone, subunit A"/>
    <property type="match status" value="1"/>
</dbReference>
<feature type="region of interest" description="Disordered" evidence="6">
    <location>
        <begin position="317"/>
        <end position="430"/>
    </location>
</feature>
<name>V9KBP6_CALMI</name>
<dbReference type="GeneTree" id="ENSGT00390000003044"/>
<dbReference type="CDD" id="cd22920">
    <property type="entry name" value="HFD_CENP-T"/>
    <property type="match status" value="1"/>
</dbReference>
<dbReference type="InterPro" id="IPR028255">
    <property type="entry name" value="CENP-T"/>
</dbReference>
<feature type="compositionally biased region" description="Basic residues" evidence="6">
    <location>
        <begin position="640"/>
        <end position="651"/>
    </location>
</feature>
<comment type="subcellular location">
    <subcellularLocation>
        <location evidence="2">Chromosome</location>
    </subcellularLocation>
    <subcellularLocation>
        <location evidence="1">Nucleus</location>
    </subcellularLocation>
</comment>
<dbReference type="RefSeq" id="XP_042196187.1">
    <property type="nucleotide sequence ID" value="XM_042340253.1"/>
</dbReference>
<feature type="compositionally biased region" description="Polar residues" evidence="6">
    <location>
        <begin position="495"/>
        <end position="506"/>
    </location>
</feature>
<accession>V9KBP6</accession>
<comment type="similarity">
    <text evidence="3">Belongs to the CENP-T/CNN1 family.</text>
</comment>
<evidence type="ECO:0000256" key="1">
    <source>
        <dbReference type="ARBA" id="ARBA00004123"/>
    </source>
</evidence>
<dbReference type="GO" id="GO:0005634">
    <property type="term" value="C:nucleus"/>
    <property type="evidence" value="ECO:0007669"/>
    <property type="project" value="UniProtKB-SubCell"/>
</dbReference>
<reference evidence="10" key="2">
    <citation type="journal article" date="2007" name="PLoS Biol.">
        <title>Survey sequencing and comparative analysis of the elephant shark (Callorhinchus milii) genome.</title>
        <authorList>
            <person name="Venkatesh B."/>
            <person name="Kirkness E.F."/>
            <person name="Loh Y.H."/>
            <person name="Halpern A.L."/>
            <person name="Lee A.P."/>
            <person name="Johnson J."/>
            <person name="Dandona N."/>
            <person name="Viswanathan L.D."/>
            <person name="Tay A."/>
            <person name="Venter J.C."/>
            <person name="Strausberg R.L."/>
            <person name="Brenner S."/>
        </authorList>
    </citation>
    <scope>NUCLEOTIDE SEQUENCE [LARGE SCALE GENOMIC DNA]</scope>
</reference>
<feature type="compositionally biased region" description="Basic and acidic residues" evidence="6">
    <location>
        <begin position="317"/>
        <end position="345"/>
    </location>
</feature>
<protein>
    <submittedName>
        <fullName evidence="8">Centromere protein T</fullName>
    </submittedName>
</protein>
<evidence type="ECO:0000259" key="7">
    <source>
        <dbReference type="Pfam" id="PF15511"/>
    </source>
</evidence>
<dbReference type="InterPro" id="IPR009072">
    <property type="entry name" value="Histone-fold"/>
</dbReference>
<organism evidence="8">
    <name type="scientific">Callorhinchus milii</name>
    <name type="common">Ghost shark</name>
    <dbReference type="NCBI Taxonomy" id="7868"/>
    <lineage>
        <taxon>Eukaryota</taxon>
        <taxon>Metazoa</taxon>
        <taxon>Chordata</taxon>
        <taxon>Craniata</taxon>
        <taxon>Vertebrata</taxon>
        <taxon>Chondrichthyes</taxon>
        <taxon>Holocephali</taxon>
        <taxon>Chimaeriformes</taxon>
        <taxon>Callorhinchidae</taxon>
        <taxon>Callorhinchus</taxon>
    </lineage>
</organism>
<dbReference type="RefSeq" id="XP_042196188.1">
    <property type="nucleotide sequence ID" value="XM_042340254.1"/>
</dbReference>
<dbReference type="RefSeq" id="XP_042196189.1">
    <property type="nucleotide sequence ID" value="XM_042340255.1"/>
</dbReference>
<feature type="domain" description="CENP-T/Histone H4 histone fold" evidence="7">
    <location>
        <begin position="651"/>
        <end position="749"/>
    </location>
</feature>
<dbReference type="GO" id="GO:0051382">
    <property type="term" value="P:kinetochore assembly"/>
    <property type="evidence" value="ECO:0007669"/>
    <property type="project" value="InterPro"/>
</dbReference>
<dbReference type="CTD" id="80152"/>
<evidence type="ECO:0000256" key="4">
    <source>
        <dbReference type="ARBA" id="ARBA00022454"/>
    </source>
</evidence>
<gene>
    <name evidence="9" type="primary">cenpt</name>
</gene>
<dbReference type="RefSeq" id="XP_042196186.1">
    <property type="nucleotide sequence ID" value="XM_042340252.1"/>
</dbReference>
<sequence length="759" mass="86165">MDSPTEDTTMRTLLKRVIAEGNSQSAVNPSTSSKRRISIKKKINNPVQQLPNSVLRSKLRAKVRRSLANSSMKPSTSGESAARKMPISNYFLQEGLEDFTPRGLLKNFIQTEQESSIVKVVKNKRESRSKQRISEMKLPNDSADSFSFNLPEEDTTEQNFPINFNVGKRKRIRISQFEKETLLDRTEAQGNEPVEPSEKTDMSTTTGFLDPDFVESTTKPILSRSHRRHKFISKEDFEKGLNQYLQAKEPEENEQLEPFENTTGLIEASGIIGSFDVEKSVARPVLSRRPGEHRLVSEDYFEEKVLFYLQEEKEKRIHEERQSVDDAAGKEKSAENTRTFSKEDELLGSTELFDLPETKTSDGMEVVESETANPLSKPTAGSQELRNESLLNTEQNLERQTELSGSFEEESVKTANAGRPSSPFVEEKEDYFAEQVQQSVYTTKKDDEDLCIEDQSDANVIEEPAHQFKQVQESVAYSETSKQNEEAADQDENQADYNEQEIQTQEGARECQSEHGVKTSLAAAEHSKRTEAYAEKVAENDSEYPTVFDALEPSQEARQSSPPHSGGEFSAAQSSNRAESDEVDEEEELTGGDSESEQDPSEVRPVFQRLKSKPSPLLTTPHFLKILATKEQKPLAKGKQSGKRQTTRQKKEKPILPRSFIKNAFSHYAKMKVKKETYNAVEQCMDVYFKQLCDDMDVYSKHAKRKTVEKEDLELLMKRQGFVTDKTPLNVLIEQHLPMEYREKLIPMAVSGNNLIPKK</sequence>
<feature type="compositionally biased region" description="Acidic residues" evidence="6">
    <location>
        <begin position="581"/>
        <end position="600"/>
    </location>
</feature>
<feature type="region of interest" description="Disordered" evidence="6">
    <location>
        <begin position="186"/>
        <end position="212"/>
    </location>
</feature>
<dbReference type="GO" id="GO:0000278">
    <property type="term" value="P:mitotic cell cycle"/>
    <property type="evidence" value="ECO:0007669"/>
    <property type="project" value="TreeGrafter"/>
</dbReference>
<evidence type="ECO:0000313" key="8">
    <source>
        <dbReference type="EMBL" id="AFO95215.1"/>
    </source>
</evidence>
<feature type="region of interest" description="Disordered" evidence="6">
    <location>
        <begin position="470"/>
        <end position="615"/>
    </location>
</feature>
<dbReference type="RefSeq" id="XP_042196190.1">
    <property type="nucleotide sequence ID" value="XM_042340256.1"/>
</dbReference>